<proteinExistence type="predicted"/>
<keyword evidence="1" id="KW-0812">Transmembrane</keyword>
<protein>
    <submittedName>
        <fullName evidence="2">ORF130</fullName>
    </submittedName>
</protein>
<accession>A0AA48P968</accession>
<organism evidence="2">
    <name type="scientific">Malaco herpesvirus 1</name>
    <dbReference type="NCBI Taxonomy" id="3031797"/>
    <lineage>
        <taxon>Viruses</taxon>
        <taxon>Duplodnaviria</taxon>
        <taxon>Heunggongvirae</taxon>
        <taxon>Peploviricota</taxon>
        <taxon>Herviviricetes</taxon>
        <taxon>Herpesvirales</taxon>
        <taxon>Malacoherpesviridae</taxon>
    </lineage>
</organism>
<dbReference type="EMBL" id="BK063097">
    <property type="protein sequence ID" value="DBA11831.1"/>
    <property type="molecule type" value="Genomic_DNA"/>
</dbReference>
<evidence type="ECO:0000313" key="2">
    <source>
        <dbReference type="EMBL" id="DBA11831.1"/>
    </source>
</evidence>
<feature type="transmembrane region" description="Helical" evidence="1">
    <location>
        <begin position="143"/>
        <end position="163"/>
    </location>
</feature>
<keyword evidence="1" id="KW-0472">Membrane</keyword>
<reference evidence="2" key="1">
    <citation type="journal article" date="2023" name="Front. Mar. Sci.">
        <title>Tracing the invertebrate herpesviruses in the global sequence datasets.</title>
        <authorList>
            <person name="Rosani U."/>
            <person name="Gaia M."/>
            <person name="Delmont T.O."/>
            <person name="Krupovic M."/>
        </authorList>
    </citation>
    <scope>NUCLEOTIDE SEQUENCE</scope>
    <source>
        <strain evidence="2">MalacoHV1/China/2018</strain>
    </source>
</reference>
<reference evidence="2" key="2">
    <citation type="submission" date="2023-01" db="EMBL/GenBank/DDBJ databases">
        <authorList>
            <person name="Rosani U."/>
            <person name="Delmont T.O."/>
            <person name="Gaia M."/>
            <person name="Krupovic M."/>
        </authorList>
    </citation>
    <scope>NUCLEOTIDE SEQUENCE</scope>
    <source>
        <strain evidence="2">MalacoHV1/China/2018</strain>
    </source>
</reference>
<keyword evidence="1" id="KW-1133">Transmembrane helix</keyword>
<sequence length="189" mass="20742">MALNICDTHHAVLGALPGSRISNNGEITSLIIPEWQDDSYEQYNDGSLTGIPLKELFKNNSMVTVSRMNGCVIIYGCGRSSEYVEAQPADVNPFNNGKVESVSFSIHDDMSEYCLVFEKGSKAQLHCMDDNMQLISNGGGMKWILILLFILIGTIVFLFAAFYSPLGSSTIIKTTTAKMFHDDLLATAN</sequence>
<name>A0AA48P968_9VIRU</name>
<evidence type="ECO:0000256" key="1">
    <source>
        <dbReference type="SAM" id="Phobius"/>
    </source>
</evidence>